<feature type="transmembrane region" description="Helical" evidence="6">
    <location>
        <begin position="498"/>
        <end position="519"/>
    </location>
</feature>
<keyword evidence="3 6" id="KW-0812">Transmembrane</keyword>
<evidence type="ECO:0000256" key="2">
    <source>
        <dbReference type="ARBA" id="ARBA00022448"/>
    </source>
</evidence>
<dbReference type="PANTHER" id="PTHR11101:SF80">
    <property type="entry name" value="PHOSPHATE TRANSPORTER"/>
    <property type="match status" value="1"/>
</dbReference>
<evidence type="ECO:0000313" key="8">
    <source>
        <dbReference type="Proteomes" id="UP000002588"/>
    </source>
</evidence>
<name>A1K7E7_AZOSB</name>
<reference evidence="7 8" key="1">
    <citation type="journal article" date="2006" name="Nat. Biotechnol.">
        <title>Complete genome of the mutualistic, N2-fixing grass endophyte Azoarcus sp. strain BH72.</title>
        <authorList>
            <person name="Krause A."/>
            <person name="Ramakumar A."/>
            <person name="Bartels D."/>
            <person name="Battistoni F."/>
            <person name="Bekel T."/>
            <person name="Boch J."/>
            <person name="Boehm M."/>
            <person name="Friedrich F."/>
            <person name="Hurek T."/>
            <person name="Krause L."/>
            <person name="Linke B."/>
            <person name="McHardy A.C."/>
            <person name="Sarkar A."/>
            <person name="Schneiker S."/>
            <person name="Syed A.A."/>
            <person name="Thauer R."/>
            <person name="Vorhoelter F.-J."/>
            <person name="Weidner S."/>
            <person name="Puehler A."/>
            <person name="Reinhold-Hurek B."/>
            <person name="Kaiser O."/>
            <person name="Goesmann A."/>
        </authorList>
    </citation>
    <scope>NUCLEOTIDE SEQUENCE [LARGE SCALE GENOMIC DNA]</scope>
    <source>
        <strain evidence="7 8">BH72</strain>
    </source>
</reference>
<dbReference type="RefSeq" id="WP_011765866.1">
    <property type="nucleotide sequence ID" value="NC_008702.1"/>
</dbReference>
<keyword evidence="4 6" id="KW-1133">Transmembrane helix</keyword>
<dbReference type="GO" id="GO:0005315">
    <property type="term" value="F:phosphate transmembrane transporter activity"/>
    <property type="evidence" value="ECO:0007669"/>
    <property type="project" value="InterPro"/>
</dbReference>
<dbReference type="InterPro" id="IPR001204">
    <property type="entry name" value="Phos_transporter"/>
</dbReference>
<evidence type="ECO:0000256" key="1">
    <source>
        <dbReference type="ARBA" id="ARBA00004141"/>
    </source>
</evidence>
<gene>
    <name evidence="7" type="ordered locus">azo2135</name>
</gene>
<accession>A1K7E7</accession>
<organism evidence="7 8">
    <name type="scientific">Azoarcus sp. (strain BH72)</name>
    <dbReference type="NCBI Taxonomy" id="418699"/>
    <lineage>
        <taxon>Bacteria</taxon>
        <taxon>Pseudomonadati</taxon>
        <taxon>Pseudomonadota</taxon>
        <taxon>Betaproteobacteria</taxon>
        <taxon>Rhodocyclales</taxon>
        <taxon>Zoogloeaceae</taxon>
        <taxon>Azoarcus</taxon>
    </lineage>
</organism>
<evidence type="ECO:0000256" key="5">
    <source>
        <dbReference type="ARBA" id="ARBA00023136"/>
    </source>
</evidence>
<keyword evidence="6" id="KW-0592">Phosphate transport</keyword>
<evidence type="ECO:0000313" key="7">
    <source>
        <dbReference type="EMBL" id="CAL94752.1"/>
    </source>
</evidence>
<dbReference type="EMBL" id="AM406670">
    <property type="protein sequence ID" value="CAL94752.1"/>
    <property type="molecule type" value="Genomic_DNA"/>
</dbReference>
<dbReference type="KEGG" id="azo:azo2135"/>
<feature type="transmembrane region" description="Helical" evidence="6">
    <location>
        <begin position="373"/>
        <end position="392"/>
    </location>
</feature>
<evidence type="ECO:0000256" key="3">
    <source>
        <dbReference type="ARBA" id="ARBA00022692"/>
    </source>
</evidence>
<dbReference type="eggNOG" id="COG0306">
    <property type="taxonomic scope" value="Bacteria"/>
</dbReference>
<protein>
    <recommendedName>
        <fullName evidence="6">Phosphate transporter</fullName>
    </recommendedName>
</protein>
<dbReference type="STRING" id="62928.azo2135"/>
<keyword evidence="5 6" id="KW-0472">Membrane</keyword>
<proteinExistence type="inferred from homology"/>
<feature type="transmembrane region" description="Helical" evidence="6">
    <location>
        <begin position="82"/>
        <end position="105"/>
    </location>
</feature>
<feature type="transmembrane region" description="Helical" evidence="6">
    <location>
        <begin position="219"/>
        <end position="237"/>
    </location>
</feature>
<feature type="transmembrane region" description="Helical" evidence="6">
    <location>
        <begin position="44"/>
        <end position="62"/>
    </location>
</feature>
<dbReference type="PANTHER" id="PTHR11101">
    <property type="entry name" value="PHOSPHATE TRANSPORTER"/>
    <property type="match status" value="1"/>
</dbReference>
<dbReference type="KEGG" id="aoa:dqs_2267"/>
<feature type="transmembrane region" description="Helical" evidence="6">
    <location>
        <begin position="243"/>
        <end position="266"/>
    </location>
</feature>
<dbReference type="AlphaFoldDB" id="A1K7E7"/>
<evidence type="ECO:0000256" key="6">
    <source>
        <dbReference type="RuleBase" id="RU363058"/>
    </source>
</evidence>
<feature type="transmembrane region" description="Helical" evidence="6">
    <location>
        <begin position="125"/>
        <end position="147"/>
    </location>
</feature>
<dbReference type="Pfam" id="PF01384">
    <property type="entry name" value="PHO4"/>
    <property type="match status" value="1"/>
</dbReference>
<sequence length="526" mass="54591">MELQHLKEIESATAHGRGELLRLGVVSLFLVATMLYAATLGSGASLILVVGAALAAYMALNIGANDVANNVGPAVGARAMGLVSALSIAAVCEVAGALLAGGAVVDTVKGSILQRHLLTDGDTVVAVMLCALLAGSIWLNVATALGAPVSTTHSIVGAVLGAGIAARGVEVINWETVVAITTSWVASPLLGAGFAAAFLYAVKRSITYQPDMASAARRVVPYLMAAMTWTSIVFLLVKGLNRALVVELGAAGSFAVIPATLVFLYMRARLRTRGHLIANTKEGVNKLFNPPLVFAAGLLSFAHGSNDVANAVGPLAAILDALGSAGTVRALAGPPLWVLAIGAIGIAVGLALFGPRVIRTIGTEITELDQMRAFCIALAATVTVVLASGIGLPVSSTHIVVGGVFGVGFLREFLKTAYERTVAEIKAHHPAGEQQALDAFLERFGQASVAEKDRLLKDLKARSKNSEDPANFSKSERKKLRKMYKQEVVKRSQLMRIAAAWVVTVPVSGVLAALLYTLLAQGVARA</sequence>
<feature type="transmembrane region" description="Helical" evidence="6">
    <location>
        <begin position="20"/>
        <end position="38"/>
    </location>
</feature>
<feature type="transmembrane region" description="Helical" evidence="6">
    <location>
        <begin position="336"/>
        <end position="353"/>
    </location>
</feature>
<feature type="transmembrane region" description="Helical" evidence="6">
    <location>
        <begin position="178"/>
        <end position="199"/>
    </location>
</feature>
<dbReference type="OrthoDB" id="9779554at2"/>
<dbReference type="Proteomes" id="UP000002588">
    <property type="component" value="Chromosome"/>
</dbReference>
<dbReference type="HOGENOM" id="CLU_015355_3_3_4"/>
<dbReference type="GO" id="GO:0035435">
    <property type="term" value="P:phosphate ion transmembrane transport"/>
    <property type="evidence" value="ECO:0007669"/>
    <property type="project" value="TreeGrafter"/>
</dbReference>
<dbReference type="GO" id="GO:0016020">
    <property type="term" value="C:membrane"/>
    <property type="evidence" value="ECO:0007669"/>
    <property type="project" value="UniProtKB-SubCell"/>
</dbReference>
<keyword evidence="2 6" id="KW-0813">Transport</keyword>
<evidence type="ECO:0000256" key="4">
    <source>
        <dbReference type="ARBA" id="ARBA00022989"/>
    </source>
</evidence>
<comment type="subcellular location">
    <subcellularLocation>
        <location evidence="1 6">Membrane</location>
        <topology evidence="1 6">Multi-pass membrane protein</topology>
    </subcellularLocation>
</comment>
<comment type="similarity">
    <text evidence="6">Belongs to the inorganic phosphate transporter (PiT) (TC 2.A.20) family.</text>
</comment>
<keyword evidence="8" id="KW-1185">Reference proteome</keyword>
<feature type="transmembrane region" description="Helical" evidence="6">
    <location>
        <begin position="154"/>
        <end position="172"/>
    </location>
</feature>